<proteinExistence type="predicted"/>
<reference evidence="1" key="1">
    <citation type="submission" date="2023-07" db="EMBL/GenBank/DDBJ databases">
        <authorList>
            <person name="Pelsma A.J. K."/>
        </authorList>
    </citation>
    <scope>NUCLEOTIDE SEQUENCE</scope>
</reference>
<dbReference type="SUPFAM" id="SSF53335">
    <property type="entry name" value="S-adenosyl-L-methionine-dependent methyltransferases"/>
    <property type="match status" value="1"/>
</dbReference>
<dbReference type="Gene3D" id="3.40.50.150">
    <property type="entry name" value="Vaccinia Virus protein VP39"/>
    <property type="match status" value="1"/>
</dbReference>
<evidence type="ECO:0000313" key="1">
    <source>
        <dbReference type="EMBL" id="CAJ0888434.1"/>
    </source>
</evidence>
<name>A0AA48M2P4_9ZZZZ</name>
<dbReference type="EMBL" id="OY288114">
    <property type="protein sequence ID" value="CAJ0888434.1"/>
    <property type="molecule type" value="Genomic_DNA"/>
</dbReference>
<dbReference type="InterPro" id="IPR029063">
    <property type="entry name" value="SAM-dependent_MTases_sf"/>
</dbReference>
<accession>A0AA48M2P4</accession>
<organism evidence="1">
    <name type="scientific">freshwater sediment metagenome</name>
    <dbReference type="NCBI Taxonomy" id="556182"/>
    <lineage>
        <taxon>unclassified sequences</taxon>
        <taxon>metagenomes</taxon>
        <taxon>ecological metagenomes</taxon>
    </lineage>
</organism>
<protein>
    <submittedName>
        <fullName evidence="1">Uncharacterized protein</fullName>
    </submittedName>
</protein>
<sequence>MQNIIQRIKVFIGEKDKRKGLEDRFWSRTSRKIPSIDSFLTEANDELKASYRGQCAELFFSNKGEVINKWLHYFSIYDEVMTPYIGTGVRMLEIGVFRGGSLKLWRNFLGKDAIIFGVDVNPECAVHDSHHGKVRIGSQDDPKFLESVVAEMGGVDIVIDDGSHIASHQRISFDVLFPLLSEGGIYIIEDLHTSYWPSWEGGLRRRGTAIEFLKIKIDEMHKHYFEIGSNEEAKMTSIECIQFFDSIAVVRKRKQRPRCYTFVPSLENNGSN</sequence>
<dbReference type="AlphaFoldDB" id="A0AA48M2P4"/>
<gene>
    <name evidence="1" type="ORF">AMST5_03877</name>
</gene>